<evidence type="ECO:0008006" key="3">
    <source>
        <dbReference type="Google" id="ProtNLM"/>
    </source>
</evidence>
<evidence type="ECO:0000313" key="2">
    <source>
        <dbReference type="Proteomes" id="UP000320231"/>
    </source>
</evidence>
<protein>
    <recommendedName>
        <fullName evidence="3">Creatinase N-terminal domain-containing protein</fullName>
    </recommendedName>
</protein>
<evidence type="ECO:0000313" key="1">
    <source>
        <dbReference type="EMBL" id="BBI63737.1"/>
    </source>
</evidence>
<dbReference type="SUPFAM" id="SSF53092">
    <property type="entry name" value="Creatinase/prolidase N-terminal domain"/>
    <property type="match status" value="1"/>
</dbReference>
<dbReference type="Gene3D" id="3.40.350.10">
    <property type="entry name" value="Creatinase/prolidase N-terminal domain"/>
    <property type="match status" value="1"/>
</dbReference>
<proteinExistence type="predicted"/>
<organism evidence="1 2">
    <name type="scientific">Vreelandella sulfidaeris</name>
    <dbReference type="NCBI Taxonomy" id="115553"/>
    <lineage>
        <taxon>Bacteria</taxon>
        <taxon>Pseudomonadati</taxon>
        <taxon>Pseudomonadota</taxon>
        <taxon>Gammaproteobacteria</taxon>
        <taxon>Oceanospirillales</taxon>
        <taxon>Halomonadaceae</taxon>
        <taxon>Vreelandella</taxon>
    </lineage>
</organism>
<dbReference type="Proteomes" id="UP000320231">
    <property type="component" value="Chromosome"/>
</dbReference>
<dbReference type="KEGG" id="hsr:HSBAA_50430"/>
<gene>
    <name evidence="1" type="ORF">HSBAA_50430</name>
</gene>
<sequence>MTQVSLPFTREEYANRLWKVRAEMASRGIDVLIVSDPFQYGLANRLRWLVILCASVCAGGS</sequence>
<accession>A0A455UDN3</accession>
<dbReference type="InterPro" id="IPR029149">
    <property type="entry name" value="Creatin/AminoP/Spt16_N"/>
</dbReference>
<dbReference type="AlphaFoldDB" id="A0A455UDN3"/>
<reference evidence="1 2" key="1">
    <citation type="journal article" date="2019" name="Microbiol. Resour. Announc.">
        <title>Complete Genome Sequence of Halomonas sulfidaeris Strain Esulfide1 Isolated from a Metal Sulfide Rock at a Depth of 2,200 Meters, Obtained Using Nanopore Sequencing.</title>
        <authorList>
            <person name="Saito M."/>
            <person name="Nishigata A."/>
            <person name="Galipon J."/>
            <person name="Arakawa K."/>
        </authorList>
    </citation>
    <scope>NUCLEOTIDE SEQUENCE [LARGE SCALE GENOMIC DNA]</scope>
    <source>
        <strain evidence="1 2">ATCC BAA-803</strain>
    </source>
</reference>
<name>A0A455UDN3_9GAMM</name>
<dbReference type="EMBL" id="AP019514">
    <property type="protein sequence ID" value="BBI63737.1"/>
    <property type="molecule type" value="Genomic_DNA"/>
</dbReference>